<dbReference type="SMART" id="SM00855">
    <property type="entry name" value="PGAM"/>
    <property type="match status" value="1"/>
</dbReference>
<dbReference type="AlphaFoldDB" id="A0A7Z0KY39"/>
<organism evidence="1 2">
    <name type="scientific">Rhabdonatronobacter sediminivivens</name>
    <dbReference type="NCBI Taxonomy" id="2743469"/>
    <lineage>
        <taxon>Bacteria</taxon>
        <taxon>Pseudomonadati</taxon>
        <taxon>Pseudomonadota</taxon>
        <taxon>Alphaproteobacteria</taxon>
        <taxon>Rhodobacterales</taxon>
        <taxon>Paracoccaceae</taxon>
        <taxon>Rhabdonatronobacter</taxon>
    </lineage>
</organism>
<name>A0A7Z0KY39_9RHOB</name>
<dbReference type="EMBL" id="JACBXS010000018">
    <property type="protein sequence ID" value="NYS25372.1"/>
    <property type="molecule type" value="Genomic_DNA"/>
</dbReference>
<comment type="caution">
    <text evidence="1">The sequence shown here is derived from an EMBL/GenBank/DDBJ whole genome shotgun (WGS) entry which is preliminary data.</text>
</comment>
<dbReference type="PANTHER" id="PTHR48100:SF1">
    <property type="entry name" value="HISTIDINE PHOSPHATASE FAMILY PROTEIN-RELATED"/>
    <property type="match status" value="1"/>
</dbReference>
<dbReference type="InterPro" id="IPR013078">
    <property type="entry name" value="His_Pase_superF_clade-1"/>
</dbReference>
<dbReference type="SUPFAM" id="SSF53254">
    <property type="entry name" value="Phosphoglycerate mutase-like"/>
    <property type="match status" value="1"/>
</dbReference>
<evidence type="ECO:0000313" key="2">
    <source>
        <dbReference type="Proteomes" id="UP000529417"/>
    </source>
</evidence>
<proteinExistence type="predicted"/>
<sequence length="202" mass="21049">MQELAENELVVIRHAPAETGGRMAGRRDVPARIDAAATQALAARLGRPAHLACSPALRCRQTAEALWPGAALQIDPRLWEQDFGAHEGLPYAELPDLGPLTRAQLARIAAPGGESFAAMVARVTPALQELTTRARRGGPVVVLAHAGTARAALALALGDTPAALAFEIAPLSLTRLRCLDDGLSIVQVAGAPVADSQTPECP</sequence>
<keyword evidence="2" id="KW-1185">Reference proteome</keyword>
<protein>
    <submittedName>
        <fullName evidence="1">Histidine phosphatase family protein</fullName>
    </submittedName>
</protein>
<dbReference type="InterPro" id="IPR050275">
    <property type="entry name" value="PGM_Phosphatase"/>
</dbReference>
<dbReference type="InterPro" id="IPR029033">
    <property type="entry name" value="His_PPase_superfam"/>
</dbReference>
<dbReference type="Gene3D" id="3.40.50.1240">
    <property type="entry name" value="Phosphoglycerate mutase-like"/>
    <property type="match status" value="1"/>
</dbReference>
<dbReference type="RefSeq" id="WP_179906076.1">
    <property type="nucleotide sequence ID" value="NZ_JACBXS010000018.1"/>
</dbReference>
<reference evidence="1 2" key="1">
    <citation type="journal article" date="2000" name="Arch. Microbiol.">
        <title>Rhodobaca bogoriensis gen. nov. and sp. nov., an alkaliphilic purple nonsulfur bacterium from African Rift Valley soda lakes.</title>
        <authorList>
            <person name="Milford A.D."/>
            <person name="Achenbach L.A."/>
            <person name="Jung D.O."/>
            <person name="Madigan M.T."/>
        </authorList>
    </citation>
    <scope>NUCLEOTIDE SEQUENCE [LARGE SCALE GENOMIC DNA]</scope>
    <source>
        <strain evidence="1 2">2376</strain>
    </source>
</reference>
<evidence type="ECO:0000313" key="1">
    <source>
        <dbReference type="EMBL" id="NYS25372.1"/>
    </source>
</evidence>
<dbReference type="Pfam" id="PF00300">
    <property type="entry name" value="His_Phos_1"/>
    <property type="match status" value="1"/>
</dbReference>
<dbReference type="GO" id="GO:0016791">
    <property type="term" value="F:phosphatase activity"/>
    <property type="evidence" value="ECO:0007669"/>
    <property type="project" value="TreeGrafter"/>
</dbReference>
<accession>A0A7Z0KY39</accession>
<dbReference type="Proteomes" id="UP000529417">
    <property type="component" value="Unassembled WGS sequence"/>
</dbReference>
<dbReference type="PANTHER" id="PTHR48100">
    <property type="entry name" value="BROAD-SPECIFICITY PHOSPHATASE YOR283W-RELATED"/>
    <property type="match status" value="1"/>
</dbReference>
<dbReference type="GO" id="GO:0005737">
    <property type="term" value="C:cytoplasm"/>
    <property type="evidence" value="ECO:0007669"/>
    <property type="project" value="TreeGrafter"/>
</dbReference>
<gene>
    <name evidence="1" type="ORF">HUK65_10245</name>
</gene>